<dbReference type="EMBL" id="JASJQH010000191">
    <property type="protein sequence ID" value="KAK9766088.1"/>
    <property type="molecule type" value="Genomic_DNA"/>
</dbReference>
<reference evidence="1 2" key="1">
    <citation type="submission" date="2023-04" db="EMBL/GenBank/DDBJ databases">
        <title>Genome of Basidiobolus ranarum AG-B5.</title>
        <authorList>
            <person name="Stajich J.E."/>
            <person name="Carter-House D."/>
            <person name="Gryganskyi A."/>
        </authorList>
    </citation>
    <scope>NUCLEOTIDE SEQUENCE [LARGE SCALE GENOMIC DNA]</scope>
    <source>
        <strain evidence="1 2">AG-B5</strain>
    </source>
</reference>
<organism evidence="1 2">
    <name type="scientific">Basidiobolus ranarum</name>
    <dbReference type="NCBI Taxonomy" id="34480"/>
    <lineage>
        <taxon>Eukaryota</taxon>
        <taxon>Fungi</taxon>
        <taxon>Fungi incertae sedis</taxon>
        <taxon>Zoopagomycota</taxon>
        <taxon>Entomophthoromycotina</taxon>
        <taxon>Basidiobolomycetes</taxon>
        <taxon>Basidiobolales</taxon>
        <taxon>Basidiobolaceae</taxon>
        <taxon>Basidiobolus</taxon>
    </lineage>
</organism>
<proteinExistence type="predicted"/>
<accession>A0ABR2WX38</accession>
<comment type="caution">
    <text evidence="1">The sequence shown here is derived from an EMBL/GenBank/DDBJ whole genome shotgun (WGS) entry which is preliminary data.</text>
</comment>
<evidence type="ECO:0000313" key="2">
    <source>
        <dbReference type="Proteomes" id="UP001479436"/>
    </source>
</evidence>
<name>A0ABR2WX38_9FUNG</name>
<evidence type="ECO:0000313" key="1">
    <source>
        <dbReference type="EMBL" id="KAK9766088.1"/>
    </source>
</evidence>
<dbReference type="Proteomes" id="UP001479436">
    <property type="component" value="Unassembled WGS sequence"/>
</dbReference>
<keyword evidence="2" id="KW-1185">Reference proteome</keyword>
<gene>
    <name evidence="1" type="ORF">K7432_005085</name>
</gene>
<protein>
    <submittedName>
        <fullName evidence="1">Uncharacterized protein</fullName>
    </submittedName>
</protein>
<sequence length="99" mass="11615">MDIMQWLKRVQEISDKLGFHAQEFLRSQLTCPSPLSANVYCEEGRRLRLVVITHGRLLELKAFEGSLVCIPHQLRRRCVFLAWILVPDWHKIIILSIYA</sequence>